<dbReference type="Proteomes" id="UP000696931">
    <property type="component" value="Unassembled WGS sequence"/>
</dbReference>
<feature type="active site" description="Proton donor/acceptor" evidence="6">
    <location>
        <position position="155"/>
    </location>
</feature>
<keyword evidence="6" id="KW-0963">Cytoplasm</keyword>
<dbReference type="GO" id="GO:0006085">
    <property type="term" value="P:acetyl-CoA biosynthetic process"/>
    <property type="evidence" value="ECO:0007669"/>
    <property type="project" value="UniProtKB-UniRule"/>
</dbReference>
<dbReference type="AlphaFoldDB" id="A0A933W7S3"/>
<comment type="catalytic activity">
    <reaction evidence="6">
        <text>acetate + ATP = acetyl phosphate + ADP</text>
        <dbReference type="Rhea" id="RHEA:11352"/>
        <dbReference type="ChEBI" id="CHEBI:22191"/>
        <dbReference type="ChEBI" id="CHEBI:30089"/>
        <dbReference type="ChEBI" id="CHEBI:30616"/>
        <dbReference type="ChEBI" id="CHEBI:456216"/>
        <dbReference type="EC" id="2.7.2.1"/>
    </reaction>
</comment>
<dbReference type="PANTHER" id="PTHR21060:SF15">
    <property type="entry name" value="ACETATE KINASE-RELATED"/>
    <property type="match status" value="1"/>
</dbReference>
<evidence type="ECO:0000256" key="4">
    <source>
        <dbReference type="ARBA" id="ARBA00022777"/>
    </source>
</evidence>
<dbReference type="InterPro" id="IPR004372">
    <property type="entry name" value="Ac/propionate_kinase"/>
</dbReference>
<dbReference type="GO" id="GO:0008776">
    <property type="term" value="F:acetate kinase activity"/>
    <property type="evidence" value="ECO:0007669"/>
    <property type="project" value="UniProtKB-UniRule"/>
</dbReference>
<feature type="binding site" evidence="6">
    <location>
        <position position="7"/>
    </location>
    <ligand>
        <name>Mg(2+)</name>
        <dbReference type="ChEBI" id="CHEBI:18420"/>
    </ligand>
</feature>
<keyword evidence="6" id="KW-0460">Magnesium</keyword>
<evidence type="ECO:0000256" key="3">
    <source>
        <dbReference type="ARBA" id="ARBA00022741"/>
    </source>
</evidence>
<dbReference type="InterPro" id="IPR000890">
    <property type="entry name" value="Aliphatic_acid_kin_short-chain"/>
</dbReference>
<dbReference type="GO" id="GO:0005524">
    <property type="term" value="F:ATP binding"/>
    <property type="evidence" value="ECO:0007669"/>
    <property type="project" value="UniProtKB-KW"/>
</dbReference>
<dbReference type="GO" id="GO:0005737">
    <property type="term" value="C:cytoplasm"/>
    <property type="evidence" value="ECO:0007669"/>
    <property type="project" value="UniProtKB-SubCell"/>
</dbReference>
<reference evidence="8" key="1">
    <citation type="submission" date="2020-07" db="EMBL/GenBank/DDBJ databases">
        <title>Huge and variable diversity of episymbiotic CPR bacteria and DPANN archaea in groundwater ecosystems.</title>
        <authorList>
            <person name="He C.Y."/>
            <person name="Keren R."/>
            <person name="Whittaker M."/>
            <person name="Farag I.F."/>
            <person name="Doudna J."/>
            <person name="Cate J.H.D."/>
            <person name="Banfield J.F."/>
        </authorList>
    </citation>
    <scope>NUCLEOTIDE SEQUENCE</scope>
    <source>
        <strain evidence="8">NC_groundwater_1813_Pr3_B-0.1um_71_17</strain>
    </source>
</reference>
<dbReference type="SUPFAM" id="SSF53067">
    <property type="entry name" value="Actin-like ATPase domain"/>
    <property type="match status" value="2"/>
</dbReference>
<keyword evidence="4 6" id="KW-0418">Kinase</keyword>
<feature type="binding site" evidence="6">
    <location>
        <position position="98"/>
    </location>
    <ligand>
        <name>substrate</name>
    </ligand>
</feature>
<sequence length="410" mass="44086">MKVLVLNCGSSSVKYQLIETSLEQIEANADVVIAKGSVDRIGTGSAVHTFQPAGRAKVTESGEILEHREALTQIVRMLTHAEKGVIASPGEIDAVGHRVVHGGEKFTASALATPEAIAAVEACVPLAPLHNPPNLRGYEAAKRILPDVPHALVFDTAYHQTMPPVSYLYGLPYVLYSRHKIRRYGFHGTSHRFVGWRSRQLLGRPREETRLVTCHLGNGASVCAIDHGRSVDTSMGFTPLEGLLMGTRSGDLDASVVFHVMHEEDLTEHQVTTMLNKHSGLFGLSGVSNDMRELLAEEAKGHERAKLAIDLFCYRLRKYVAAYAGAMGGVDAVIFTGGIGENSPAIRSRSLAGLEFMGLEVDEAKNAAAIGTEADVSAAGARVKTLVIPTNEELIIARDTVRLVAGAENP</sequence>
<evidence type="ECO:0000256" key="6">
    <source>
        <dbReference type="HAMAP-Rule" id="MF_00020"/>
    </source>
</evidence>
<keyword evidence="5 6" id="KW-0067">ATP-binding</keyword>
<keyword evidence="6" id="KW-0479">Metal-binding</keyword>
<feature type="site" description="Transition state stabilizer" evidence="6">
    <location>
        <position position="248"/>
    </location>
</feature>
<protein>
    <recommendedName>
        <fullName evidence="6">Acetate kinase</fullName>
        <ecNumber evidence="6">2.7.2.1</ecNumber>
    </recommendedName>
    <alternativeName>
        <fullName evidence="6">Acetokinase</fullName>
    </alternativeName>
</protein>
<evidence type="ECO:0000313" key="8">
    <source>
        <dbReference type="EMBL" id="MBI5168221.1"/>
    </source>
</evidence>
<dbReference type="CDD" id="cd24010">
    <property type="entry name" value="ASKHA_NBD_AcK_PK"/>
    <property type="match status" value="1"/>
</dbReference>
<organism evidence="8 9">
    <name type="scientific">Eiseniibacteriota bacterium</name>
    <dbReference type="NCBI Taxonomy" id="2212470"/>
    <lineage>
        <taxon>Bacteria</taxon>
        <taxon>Candidatus Eiseniibacteriota</taxon>
    </lineage>
</organism>
<feature type="binding site" evidence="6">
    <location>
        <begin position="215"/>
        <end position="219"/>
    </location>
    <ligand>
        <name>ATP</name>
        <dbReference type="ChEBI" id="CHEBI:30616"/>
    </ligand>
</feature>
<proteinExistence type="inferred from homology"/>
<dbReference type="InterPro" id="IPR023865">
    <property type="entry name" value="Aliphatic_acid_kinase_CS"/>
</dbReference>
<dbReference type="PIRSF" id="PIRSF000722">
    <property type="entry name" value="Acetate_prop_kin"/>
    <property type="match status" value="1"/>
</dbReference>
<comment type="pathway">
    <text evidence="6">Metabolic intermediate biosynthesis; acetyl-CoA biosynthesis; acetyl-CoA from acetate: step 1/2.</text>
</comment>
<dbReference type="GO" id="GO:0000287">
    <property type="term" value="F:magnesium ion binding"/>
    <property type="evidence" value="ECO:0007669"/>
    <property type="project" value="UniProtKB-UniRule"/>
</dbReference>
<dbReference type="HAMAP" id="MF_00020">
    <property type="entry name" value="Acetate_kinase"/>
    <property type="match status" value="1"/>
</dbReference>
<feature type="site" description="Transition state stabilizer" evidence="6">
    <location>
        <position position="187"/>
    </location>
</feature>
<dbReference type="PRINTS" id="PR00471">
    <property type="entry name" value="ACETATEKNASE"/>
</dbReference>
<dbReference type="Pfam" id="PF00871">
    <property type="entry name" value="Acetate_kinase"/>
    <property type="match status" value="1"/>
</dbReference>
<gene>
    <name evidence="6" type="primary">ackA</name>
    <name evidence="8" type="ORF">HZA61_01910</name>
</gene>
<evidence type="ECO:0000256" key="7">
    <source>
        <dbReference type="RuleBase" id="RU003835"/>
    </source>
</evidence>
<feature type="binding site" evidence="6">
    <location>
        <begin position="290"/>
        <end position="292"/>
    </location>
    <ligand>
        <name>ATP</name>
        <dbReference type="ChEBI" id="CHEBI:30616"/>
    </ligand>
</feature>
<accession>A0A933W7S3</accession>
<dbReference type="NCBIfam" id="TIGR00016">
    <property type="entry name" value="ackA"/>
    <property type="match status" value="1"/>
</dbReference>
<comment type="function">
    <text evidence="6">Catalyzes the formation of acetyl phosphate from acetate and ATP. Can also catalyze the reverse reaction.</text>
</comment>
<dbReference type="PROSITE" id="PS01076">
    <property type="entry name" value="ACETATE_KINASE_2"/>
    <property type="match status" value="1"/>
</dbReference>
<keyword evidence="2 6" id="KW-0808">Transferase</keyword>
<dbReference type="PROSITE" id="PS01075">
    <property type="entry name" value="ACETATE_KINASE_1"/>
    <property type="match status" value="1"/>
</dbReference>
<feature type="binding site" evidence="6">
    <location>
        <position position="14"/>
    </location>
    <ligand>
        <name>ATP</name>
        <dbReference type="ChEBI" id="CHEBI:30616"/>
    </ligand>
</feature>
<evidence type="ECO:0000256" key="5">
    <source>
        <dbReference type="ARBA" id="ARBA00022840"/>
    </source>
</evidence>
<feature type="binding site" evidence="6">
    <location>
        <begin position="338"/>
        <end position="342"/>
    </location>
    <ligand>
        <name>ATP</name>
        <dbReference type="ChEBI" id="CHEBI:30616"/>
    </ligand>
</feature>
<feature type="binding site" evidence="6">
    <location>
        <position position="392"/>
    </location>
    <ligand>
        <name>Mg(2+)</name>
        <dbReference type="ChEBI" id="CHEBI:18420"/>
    </ligand>
</feature>
<dbReference type="Gene3D" id="3.30.420.40">
    <property type="match status" value="2"/>
</dbReference>
<dbReference type="PANTHER" id="PTHR21060">
    <property type="entry name" value="ACETATE KINASE"/>
    <property type="match status" value="1"/>
</dbReference>
<keyword evidence="3 6" id="KW-0547">Nucleotide-binding</keyword>
<dbReference type="GO" id="GO:0006083">
    <property type="term" value="P:acetate metabolic process"/>
    <property type="evidence" value="ECO:0007669"/>
    <property type="project" value="TreeGrafter"/>
</dbReference>
<dbReference type="EMBL" id="JACRIW010000016">
    <property type="protein sequence ID" value="MBI5168221.1"/>
    <property type="molecule type" value="Genomic_DNA"/>
</dbReference>
<comment type="subunit">
    <text evidence="6">Homodimer.</text>
</comment>
<evidence type="ECO:0000256" key="2">
    <source>
        <dbReference type="ARBA" id="ARBA00022679"/>
    </source>
</evidence>
<name>A0A933W7S3_UNCEI</name>
<dbReference type="EC" id="2.7.2.1" evidence="6"/>
<comment type="caution">
    <text evidence="8">The sequence shown here is derived from an EMBL/GenBank/DDBJ whole genome shotgun (WGS) entry which is preliminary data.</text>
</comment>
<comment type="subcellular location">
    <subcellularLocation>
        <location evidence="6">Cytoplasm</location>
    </subcellularLocation>
</comment>
<comment type="similarity">
    <text evidence="1 6 7">Belongs to the acetokinase family.</text>
</comment>
<evidence type="ECO:0000313" key="9">
    <source>
        <dbReference type="Proteomes" id="UP000696931"/>
    </source>
</evidence>
<dbReference type="InterPro" id="IPR043129">
    <property type="entry name" value="ATPase_NBD"/>
</dbReference>
<evidence type="ECO:0000256" key="1">
    <source>
        <dbReference type="ARBA" id="ARBA00008748"/>
    </source>
</evidence>
<comment type="cofactor">
    <cofactor evidence="6">
        <name>Mg(2+)</name>
        <dbReference type="ChEBI" id="CHEBI:18420"/>
    </cofactor>
    <cofactor evidence="6">
        <name>Mn(2+)</name>
        <dbReference type="ChEBI" id="CHEBI:29035"/>
    </cofactor>
    <text evidence="6">Mg(2+). Can also accept Mn(2+).</text>
</comment>